<sequence>MKMREAMTRDVTIVSPQDTIRDAAVMMSHIDAGSLPVGQSDRLVGMLTDRDIAIRAVGTSRGPDTKVEEIMSTGICYCYEDEEAEDVCRNLADQQIRRIPVVDQDKRLVGILSLGDLARVDGSKGSVGAALAGVARPGGDHVQSTSSS</sequence>
<dbReference type="Pfam" id="PF00571">
    <property type="entry name" value="CBS"/>
    <property type="match status" value="2"/>
</dbReference>
<name>A0ABV3WZZ1_9HYPH</name>
<evidence type="ECO:0000256" key="1">
    <source>
        <dbReference type="ARBA" id="ARBA00023122"/>
    </source>
</evidence>
<evidence type="ECO:0000313" key="5">
    <source>
        <dbReference type="Proteomes" id="UP001559025"/>
    </source>
</evidence>
<protein>
    <submittedName>
        <fullName evidence="4">CBS domain-containing protein</fullName>
    </submittedName>
</protein>
<keyword evidence="5" id="KW-1185">Reference proteome</keyword>
<accession>A0ABV3WZZ1</accession>
<reference evidence="4 5" key="1">
    <citation type="submission" date="2024-01" db="EMBL/GenBank/DDBJ databases">
        <title>New evidence supports the origin of RcGTA from prophage.</title>
        <authorList>
            <person name="Xu Y."/>
            <person name="Liu B."/>
            <person name="Chen F."/>
        </authorList>
    </citation>
    <scope>NUCLEOTIDE SEQUENCE [LARGE SCALE GENOMIC DNA]</scope>
    <source>
        <strain evidence="4 5">CBW1107-2</strain>
    </source>
</reference>
<evidence type="ECO:0000313" key="4">
    <source>
        <dbReference type="EMBL" id="MEX4010266.1"/>
    </source>
</evidence>
<dbReference type="CDD" id="cd04622">
    <property type="entry name" value="CBS_pair_HRP1_like"/>
    <property type="match status" value="1"/>
</dbReference>
<dbReference type="InterPro" id="IPR000644">
    <property type="entry name" value="CBS_dom"/>
</dbReference>
<dbReference type="RefSeq" id="WP_368804981.1">
    <property type="nucleotide sequence ID" value="NZ_JAZHFV010000011.1"/>
</dbReference>
<evidence type="ECO:0000259" key="3">
    <source>
        <dbReference type="PROSITE" id="PS51371"/>
    </source>
</evidence>
<dbReference type="SUPFAM" id="SSF54631">
    <property type="entry name" value="CBS-domain pair"/>
    <property type="match status" value="1"/>
</dbReference>
<dbReference type="SMART" id="SM00116">
    <property type="entry name" value="CBS"/>
    <property type="match status" value="2"/>
</dbReference>
<dbReference type="PANTHER" id="PTHR43080:SF2">
    <property type="entry name" value="CBS DOMAIN-CONTAINING PROTEIN"/>
    <property type="match status" value="1"/>
</dbReference>
<dbReference type="InterPro" id="IPR046342">
    <property type="entry name" value="CBS_dom_sf"/>
</dbReference>
<dbReference type="InterPro" id="IPR051257">
    <property type="entry name" value="Diverse_CBS-Domain"/>
</dbReference>
<feature type="domain" description="CBS" evidence="3">
    <location>
        <begin position="71"/>
        <end position="127"/>
    </location>
</feature>
<dbReference type="PROSITE" id="PS51371">
    <property type="entry name" value="CBS"/>
    <property type="match status" value="2"/>
</dbReference>
<feature type="domain" description="CBS" evidence="3">
    <location>
        <begin position="7"/>
        <end position="65"/>
    </location>
</feature>
<evidence type="ECO:0000256" key="2">
    <source>
        <dbReference type="PROSITE-ProRule" id="PRU00703"/>
    </source>
</evidence>
<organism evidence="4 5">
    <name type="scientific">Neoaquamicrobium sediminum</name>
    <dbReference type="NCBI Taxonomy" id="1849104"/>
    <lineage>
        <taxon>Bacteria</taxon>
        <taxon>Pseudomonadati</taxon>
        <taxon>Pseudomonadota</taxon>
        <taxon>Alphaproteobacteria</taxon>
        <taxon>Hyphomicrobiales</taxon>
        <taxon>Phyllobacteriaceae</taxon>
        <taxon>Neoaquamicrobium</taxon>
    </lineage>
</organism>
<dbReference type="Gene3D" id="3.10.580.10">
    <property type="entry name" value="CBS-domain"/>
    <property type="match status" value="1"/>
</dbReference>
<dbReference type="Proteomes" id="UP001559025">
    <property type="component" value="Unassembled WGS sequence"/>
</dbReference>
<keyword evidence="1 2" id="KW-0129">CBS domain</keyword>
<dbReference type="EMBL" id="JAZHFV010000011">
    <property type="protein sequence ID" value="MEX4010266.1"/>
    <property type="molecule type" value="Genomic_DNA"/>
</dbReference>
<proteinExistence type="predicted"/>
<dbReference type="PANTHER" id="PTHR43080">
    <property type="entry name" value="CBS DOMAIN-CONTAINING PROTEIN CBSX3, MITOCHONDRIAL"/>
    <property type="match status" value="1"/>
</dbReference>
<comment type="caution">
    <text evidence="4">The sequence shown here is derived from an EMBL/GenBank/DDBJ whole genome shotgun (WGS) entry which is preliminary data.</text>
</comment>
<gene>
    <name evidence="4" type="ORF">V1479_23375</name>
</gene>